<evidence type="ECO:0000313" key="2">
    <source>
        <dbReference type="EMBL" id="KAJ8356350.1"/>
    </source>
</evidence>
<evidence type="ECO:0000313" key="3">
    <source>
        <dbReference type="Proteomes" id="UP001152622"/>
    </source>
</evidence>
<accession>A0A9Q1IXG3</accession>
<reference evidence="2" key="1">
    <citation type="journal article" date="2023" name="Science">
        <title>Genome structures resolve the early diversification of teleost fishes.</title>
        <authorList>
            <person name="Parey E."/>
            <person name="Louis A."/>
            <person name="Montfort J."/>
            <person name="Bouchez O."/>
            <person name="Roques C."/>
            <person name="Iampietro C."/>
            <person name="Lluch J."/>
            <person name="Castinel A."/>
            <person name="Donnadieu C."/>
            <person name="Desvignes T."/>
            <person name="Floi Bucao C."/>
            <person name="Jouanno E."/>
            <person name="Wen M."/>
            <person name="Mejri S."/>
            <person name="Dirks R."/>
            <person name="Jansen H."/>
            <person name="Henkel C."/>
            <person name="Chen W.J."/>
            <person name="Zahm M."/>
            <person name="Cabau C."/>
            <person name="Klopp C."/>
            <person name="Thompson A.W."/>
            <person name="Robinson-Rechavi M."/>
            <person name="Braasch I."/>
            <person name="Lecointre G."/>
            <person name="Bobe J."/>
            <person name="Postlethwait J.H."/>
            <person name="Berthelot C."/>
            <person name="Roest Crollius H."/>
            <person name="Guiguen Y."/>
        </authorList>
    </citation>
    <scope>NUCLEOTIDE SEQUENCE</scope>
    <source>
        <strain evidence="2">WJC10195</strain>
    </source>
</reference>
<name>A0A9Q1IXG3_SYNKA</name>
<protein>
    <recommendedName>
        <fullName evidence="1">Reverse transcriptase domain-containing protein</fullName>
    </recommendedName>
</protein>
<sequence>MLIGDFNVHHTDWLGSRVTDAASGCTLQLTITLGLLQIVEESTREERPGNCTDTSKAQFVEARRSFNQAEKHATRCYNTKLRKDLADKTLSSKKWWRIVNTLFGRTARSDIPVIEHQGVAHIKVRDKAKTFCQTFAEKCRLQNAEDQAPEVCPTTTKSFDKVVCKPKDIRKLLQHLTPDKATGPDLIPNRVLKECCAELASPLCRLSHLCFSHGVFPNQWKTASVTPIHKRDSKADPTKYRLISLLSNIIKIMEAAVRKQLQQYLLSNNLISNRQFGFRLSHSTADLLNILSQKWNNTLDQSDEVCVIALDIKGAFDKVWHNGLCSKLRAKGISVRLLSWLQNYLSDRSINVVLSGQASDITPINASVPTVSVLGLLLFLVCIDDLVDVCQNVLFLYADNSTLFAPIRTSDDIDAVAASLNRDLSSMKVWADKWKVTFELTKYKTMVLSRKRTPSKPDL</sequence>
<dbReference type="Pfam" id="PF00078">
    <property type="entry name" value="RVT_1"/>
    <property type="match status" value="1"/>
</dbReference>
<dbReference type="AlphaFoldDB" id="A0A9Q1IXG3"/>
<dbReference type="CDD" id="cd01650">
    <property type="entry name" value="RT_nLTR_like"/>
    <property type="match status" value="1"/>
</dbReference>
<evidence type="ECO:0000259" key="1">
    <source>
        <dbReference type="PROSITE" id="PS50878"/>
    </source>
</evidence>
<feature type="domain" description="Reverse transcriptase" evidence="1">
    <location>
        <begin position="209"/>
        <end position="459"/>
    </location>
</feature>
<keyword evidence="3" id="KW-1185">Reference proteome</keyword>
<dbReference type="OrthoDB" id="416454at2759"/>
<dbReference type="Proteomes" id="UP001152622">
    <property type="component" value="Chromosome 6"/>
</dbReference>
<dbReference type="PROSITE" id="PS50878">
    <property type="entry name" value="RT_POL"/>
    <property type="match status" value="1"/>
</dbReference>
<dbReference type="InterPro" id="IPR043502">
    <property type="entry name" value="DNA/RNA_pol_sf"/>
</dbReference>
<proteinExistence type="predicted"/>
<gene>
    <name evidence="2" type="ORF">SKAU_G00191440</name>
</gene>
<organism evidence="2 3">
    <name type="scientific">Synaphobranchus kaupii</name>
    <name type="common">Kaup's arrowtooth eel</name>
    <dbReference type="NCBI Taxonomy" id="118154"/>
    <lineage>
        <taxon>Eukaryota</taxon>
        <taxon>Metazoa</taxon>
        <taxon>Chordata</taxon>
        <taxon>Craniata</taxon>
        <taxon>Vertebrata</taxon>
        <taxon>Euteleostomi</taxon>
        <taxon>Actinopterygii</taxon>
        <taxon>Neopterygii</taxon>
        <taxon>Teleostei</taxon>
        <taxon>Anguilliformes</taxon>
        <taxon>Synaphobranchidae</taxon>
        <taxon>Synaphobranchus</taxon>
    </lineage>
</organism>
<dbReference type="PANTHER" id="PTHR19446">
    <property type="entry name" value="REVERSE TRANSCRIPTASES"/>
    <property type="match status" value="1"/>
</dbReference>
<dbReference type="EMBL" id="JAINUF010000006">
    <property type="protein sequence ID" value="KAJ8356350.1"/>
    <property type="molecule type" value="Genomic_DNA"/>
</dbReference>
<dbReference type="SUPFAM" id="SSF56672">
    <property type="entry name" value="DNA/RNA polymerases"/>
    <property type="match status" value="1"/>
</dbReference>
<dbReference type="InterPro" id="IPR000477">
    <property type="entry name" value="RT_dom"/>
</dbReference>
<comment type="caution">
    <text evidence="2">The sequence shown here is derived from an EMBL/GenBank/DDBJ whole genome shotgun (WGS) entry which is preliminary data.</text>
</comment>